<feature type="transmembrane region" description="Helical" evidence="7">
    <location>
        <begin position="416"/>
        <end position="434"/>
    </location>
</feature>
<dbReference type="PANTHER" id="PTHR43045:SF1">
    <property type="entry name" value="SHIKIMATE TRANSPORTER"/>
    <property type="match status" value="1"/>
</dbReference>
<dbReference type="InterPro" id="IPR005828">
    <property type="entry name" value="MFS_sugar_transport-like"/>
</dbReference>
<keyword evidence="6 7" id="KW-0472">Membrane</keyword>
<feature type="transmembrane region" description="Helical" evidence="7">
    <location>
        <begin position="96"/>
        <end position="120"/>
    </location>
</feature>
<evidence type="ECO:0000256" key="6">
    <source>
        <dbReference type="ARBA" id="ARBA00023136"/>
    </source>
</evidence>
<feature type="transmembrane region" description="Helical" evidence="7">
    <location>
        <begin position="292"/>
        <end position="310"/>
    </location>
</feature>
<dbReference type="PROSITE" id="PS00217">
    <property type="entry name" value="SUGAR_TRANSPORT_2"/>
    <property type="match status" value="1"/>
</dbReference>
<dbReference type="Gene3D" id="1.20.1250.20">
    <property type="entry name" value="MFS general substrate transporter like domains"/>
    <property type="match status" value="2"/>
</dbReference>
<dbReference type="CDD" id="cd17369">
    <property type="entry name" value="MFS_ShiA_like"/>
    <property type="match status" value="1"/>
</dbReference>
<protein>
    <submittedName>
        <fullName evidence="9">MFS transporter</fullName>
    </submittedName>
</protein>
<organism evidence="9 10">
    <name type="scientific">Dermacoccus abyssi</name>
    <dbReference type="NCBI Taxonomy" id="322596"/>
    <lineage>
        <taxon>Bacteria</taxon>
        <taxon>Bacillati</taxon>
        <taxon>Actinomycetota</taxon>
        <taxon>Actinomycetes</taxon>
        <taxon>Micrococcales</taxon>
        <taxon>Dermacoccaceae</taxon>
        <taxon>Dermacoccus</taxon>
    </lineage>
</organism>
<keyword evidence="5 7" id="KW-1133">Transmembrane helix</keyword>
<dbReference type="AlphaFoldDB" id="A0A417ZBV9"/>
<feature type="transmembrane region" description="Helical" evidence="7">
    <location>
        <begin position="322"/>
        <end position="340"/>
    </location>
</feature>
<evidence type="ECO:0000256" key="3">
    <source>
        <dbReference type="ARBA" id="ARBA00022475"/>
    </source>
</evidence>
<feature type="transmembrane region" description="Helical" evidence="7">
    <location>
        <begin position="256"/>
        <end position="280"/>
    </location>
</feature>
<dbReference type="PROSITE" id="PS50850">
    <property type="entry name" value="MFS"/>
    <property type="match status" value="1"/>
</dbReference>
<evidence type="ECO:0000313" key="10">
    <source>
        <dbReference type="Proteomes" id="UP000285376"/>
    </source>
</evidence>
<feature type="transmembrane region" description="Helical" evidence="7">
    <location>
        <begin position="35"/>
        <end position="54"/>
    </location>
</feature>
<comment type="subcellular location">
    <subcellularLocation>
        <location evidence="1">Cell membrane</location>
        <topology evidence="1">Multi-pass membrane protein</topology>
    </subcellularLocation>
</comment>
<dbReference type="PROSITE" id="PS00216">
    <property type="entry name" value="SUGAR_TRANSPORT_1"/>
    <property type="match status" value="1"/>
</dbReference>
<accession>A0A417ZBV9</accession>
<dbReference type="GO" id="GO:0005886">
    <property type="term" value="C:plasma membrane"/>
    <property type="evidence" value="ECO:0007669"/>
    <property type="project" value="UniProtKB-SubCell"/>
</dbReference>
<feature type="transmembrane region" description="Helical" evidence="7">
    <location>
        <begin position="162"/>
        <end position="184"/>
    </location>
</feature>
<evidence type="ECO:0000256" key="5">
    <source>
        <dbReference type="ARBA" id="ARBA00022989"/>
    </source>
</evidence>
<dbReference type="InterPro" id="IPR005829">
    <property type="entry name" value="Sugar_transporter_CS"/>
</dbReference>
<evidence type="ECO:0000256" key="2">
    <source>
        <dbReference type="ARBA" id="ARBA00022448"/>
    </source>
</evidence>
<dbReference type="Pfam" id="PF00083">
    <property type="entry name" value="Sugar_tr"/>
    <property type="match status" value="1"/>
</dbReference>
<dbReference type="InterPro" id="IPR036259">
    <property type="entry name" value="MFS_trans_sf"/>
</dbReference>
<evidence type="ECO:0000256" key="1">
    <source>
        <dbReference type="ARBA" id="ARBA00004651"/>
    </source>
</evidence>
<dbReference type="GO" id="GO:0022857">
    <property type="term" value="F:transmembrane transporter activity"/>
    <property type="evidence" value="ECO:0007669"/>
    <property type="project" value="InterPro"/>
</dbReference>
<feature type="domain" description="Major facilitator superfamily (MFS) profile" evidence="8">
    <location>
        <begin position="23"/>
        <end position="438"/>
    </location>
</feature>
<dbReference type="InterPro" id="IPR020846">
    <property type="entry name" value="MFS_dom"/>
</dbReference>
<keyword evidence="2" id="KW-0813">Transport</keyword>
<keyword evidence="4 7" id="KW-0812">Transmembrane</keyword>
<keyword evidence="3" id="KW-1003">Cell membrane</keyword>
<evidence type="ECO:0000259" key="8">
    <source>
        <dbReference type="PROSITE" id="PS50850"/>
    </source>
</evidence>
<evidence type="ECO:0000256" key="7">
    <source>
        <dbReference type="SAM" id="Phobius"/>
    </source>
</evidence>
<feature type="transmembrane region" description="Helical" evidence="7">
    <location>
        <begin position="346"/>
        <end position="371"/>
    </location>
</feature>
<comment type="caution">
    <text evidence="9">The sequence shown here is derived from an EMBL/GenBank/DDBJ whole genome shotgun (WGS) entry which is preliminary data.</text>
</comment>
<evidence type="ECO:0000256" key="4">
    <source>
        <dbReference type="ARBA" id="ARBA00022692"/>
    </source>
</evidence>
<proteinExistence type="predicted"/>
<evidence type="ECO:0000313" key="9">
    <source>
        <dbReference type="EMBL" id="RHW48127.1"/>
    </source>
</evidence>
<name>A0A417ZBV9_9MICO</name>
<feature type="transmembrane region" description="Helical" evidence="7">
    <location>
        <begin position="60"/>
        <end position="84"/>
    </location>
</feature>
<dbReference type="PANTHER" id="PTHR43045">
    <property type="entry name" value="SHIKIMATE TRANSPORTER"/>
    <property type="match status" value="1"/>
</dbReference>
<reference evidence="9 10" key="1">
    <citation type="submission" date="2018-08" db="EMBL/GenBank/DDBJ databases">
        <title>Whole genome sequence analysis of Dermacoccus abyssi bacteria isolated from Deep Mariana trench Micromonospora spp reveals genes involved in the environmental adaptation and production of secondary metabolites.</title>
        <authorList>
            <person name="Abdel-Mageed W.M."/>
            <person name="Lehri B."/>
            <person name="Nouioui I."/>
            <person name="Goodfellow I."/>
            <person name="Jaspars M."/>
            <person name="Karlyshev A."/>
        </authorList>
    </citation>
    <scope>NUCLEOTIDE SEQUENCE [LARGE SCALE GENOMIC DNA]</scope>
    <source>
        <strain evidence="9 10">MT1.1</strain>
    </source>
</reference>
<sequence>MADTSAAVSDAVQAIPAKRRRQLLISSLLSSSIEWYDFFIFGTAAALVFPHIFFPDSSALTGTLLSFGTFWAAFLARPLGGILAGHYGDKIGRKPVVVFCIFAMGIATFGIGLLPTAATIGVAAPILLVLLRFVQGLAAGGQWGGIILLLTESEGPKKRGYAGTFGQMGVPIGVILGNLAFLTVSHFVSAKAFLDWGWRIPFLLSAVLFPLGLFIHKRVEDSAEFKVLQERAAKRAAQVGKQAPVFEVVKKGWKRILLGCLMMGGTNAMFYVGIVGSLSYASSDLGMSRDSLLAIMLVISLFNIPVILFAGALSDRVGRKPVVLWSGIGLALSIFPYFALMNTKSLALFAVGSFITSFFQSSIYGPLAAYLGEIFHPKMRYSGMSLAYQLSAIALAGPTPMIMATVIEKTGSTNGIAAYMVLLGVLTAVGAFLLPETNPKEVRDDPNALPGIVDLDDDVVEVVEPAR</sequence>
<dbReference type="EMBL" id="QWLM01000001">
    <property type="protein sequence ID" value="RHW48127.1"/>
    <property type="molecule type" value="Genomic_DNA"/>
</dbReference>
<dbReference type="Proteomes" id="UP000285376">
    <property type="component" value="Unassembled WGS sequence"/>
</dbReference>
<dbReference type="SUPFAM" id="SSF103473">
    <property type="entry name" value="MFS general substrate transporter"/>
    <property type="match status" value="1"/>
</dbReference>
<feature type="transmembrane region" description="Helical" evidence="7">
    <location>
        <begin position="126"/>
        <end position="150"/>
    </location>
</feature>
<feature type="transmembrane region" description="Helical" evidence="7">
    <location>
        <begin position="196"/>
        <end position="216"/>
    </location>
</feature>
<gene>
    <name evidence="9" type="ORF">D1832_01485</name>
</gene>
<dbReference type="RefSeq" id="WP_118912288.1">
    <property type="nucleotide sequence ID" value="NZ_CBCRVH010000001.1"/>
</dbReference>
<feature type="transmembrane region" description="Helical" evidence="7">
    <location>
        <begin position="383"/>
        <end position="404"/>
    </location>
</feature>